<dbReference type="InterPro" id="IPR036259">
    <property type="entry name" value="MFS_trans_sf"/>
</dbReference>
<evidence type="ECO:0000256" key="2">
    <source>
        <dbReference type="ARBA" id="ARBA00022989"/>
    </source>
</evidence>
<feature type="transmembrane region" description="Helical" evidence="4">
    <location>
        <begin position="218"/>
        <end position="242"/>
    </location>
</feature>
<protein>
    <submittedName>
        <fullName evidence="6">Transporter YycB</fullName>
    </submittedName>
</protein>
<name>A0ABM8X1W2_9BURK</name>
<keyword evidence="2 4" id="KW-1133">Transmembrane helix</keyword>
<dbReference type="SUPFAM" id="SSF103473">
    <property type="entry name" value="MFS general substrate transporter"/>
    <property type="match status" value="1"/>
</dbReference>
<feature type="transmembrane region" description="Helical" evidence="4">
    <location>
        <begin position="307"/>
        <end position="329"/>
    </location>
</feature>
<evidence type="ECO:0000313" key="7">
    <source>
        <dbReference type="Proteomes" id="UP000701702"/>
    </source>
</evidence>
<feature type="transmembrane region" description="Helical" evidence="4">
    <location>
        <begin position="83"/>
        <end position="101"/>
    </location>
</feature>
<feature type="domain" description="Major facilitator superfamily (MFS) profile" evidence="5">
    <location>
        <begin position="16"/>
        <end position="397"/>
    </location>
</feature>
<dbReference type="RefSeq" id="WP_224002808.1">
    <property type="nucleotide sequence ID" value="NZ_CAJZAF010000013.1"/>
</dbReference>
<evidence type="ECO:0000313" key="6">
    <source>
        <dbReference type="EMBL" id="CAG9173858.1"/>
    </source>
</evidence>
<dbReference type="PANTHER" id="PTHR23523">
    <property type="match status" value="1"/>
</dbReference>
<dbReference type="Proteomes" id="UP000701702">
    <property type="component" value="Unassembled WGS sequence"/>
</dbReference>
<gene>
    <name evidence="6" type="primary">yycB</name>
    <name evidence="6" type="ORF">LMG23994_02727</name>
</gene>
<dbReference type="EMBL" id="CAJZAF010000013">
    <property type="protein sequence ID" value="CAG9173858.1"/>
    <property type="molecule type" value="Genomic_DNA"/>
</dbReference>
<proteinExistence type="predicted"/>
<feature type="transmembrane region" description="Helical" evidence="4">
    <location>
        <begin position="107"/>
        <end position="129"/>
    </location>
</feature>
<feature type="transmembrane region" description="Helical" evidence="4">
    <location>
        <begin position="282"/>
        <end position="301"/>
    </location>
</feature>
<dbReference type="InterPro" id="IPR011701">
    <property type="entry name" value="MFS"/>
</dbReference>
<keyword evidence="3 4" id="KW-0472">Membrane</keyword>
<comment type="caution">
    <text evidence="6">The sequence shown here is derived from an EMBL/GenBank/DDBJ whole genome shotgun (WGS) entry which is preliminary data.</text>
</comment>
<dbReference type="PROSITE" id="PS50850">
    <property type="entry name" value="MFS"/>
    <property type="match status" value="1"/>
</dbReference>
<feature type="transmembrane region" description="Helical" evidence="4">
    <location>
        <begin position="174"/>
        <end position="191"/>
    </location>
</feature>
<organism evidence="6 7">
    <name type="scientific">Cupriavidus pinatubonensis</name>
    <dbReference type="NCBI Taxonomy" id="248026"/>
    <lineage>
        <taxon>Bacteria</taxon>
        <taxon>Pseudomonadati</taxon>
        <taxon>Pseudomonadota</taxon>
        <taxon>Betaproteobacteria</taxon>
        <taxon>Burkholderiales</taxon>
        <taxon>Burkholderiaceae</taxon>
        <taxon>Cupriavidus</taxon>
    </lineage>
</organism>
<feature type="transmembrane region" description="Helical" evidence="4">
    <location>
        <begin position="373"/>
        <end position="391"/>
    </location>
</feature>
<evidence type="ECO:0000256" key="1">
    <source>
        <dbReference type="ARBA" id="ARBA00022692"/>
    </source>
</evidence>
<keyword evidence="7" id="KW-1185">Reference proteome</keyword>
<dbReference type="Gene3D" id="1.20.1250.20">
    <property type="entry name" value="MFS general substrate transporter like domains"/>
    <property type="match status" value="1"/>
</dbReference>
<reference evidence="6 7" key="1">
    <citation type="submission" date="2021-08" db="EMBL/GenBank/DDBJ databases">
        <authorList>
            <person name="Peeters C."/>
        </authorList>
    </citation>
    <scope>NUCLEOTIDE SEQUENCE [LARGE SCALE GENOMIC DNA]</scope>
    <source>
        <strain evidence="6 7">LMG 23994</strain>
    </source>
</reference>
<dbReference type="InterPro" id="IPR052524">
    <property type="entry name" value="MFS_Cyanate_Porter"/>
</dbReference>
<evidence type="ECO:0000256" key="4">
    <source>
        <dbReference type="SAM" id="Phobius"/>
    </source>
</evidence>
<dbReference type="NCBIfam" id="NF007256">
    <property type="entry name" value="PRK09705.1"/>
    <property type="match status" value="1"/>
</dbReference>
<sequence>MAVGAHDADRAPPRWLVLAAVVAIGLNLRPFLTAVGPLAATIRAGTGLDYEGMAWLTLLPMLLMGLGAFAAPAIRQRLGARRAVLGALAMLGAGSALRALATDGALLVATAAVCGLGVAVVQAACPGLIKQEFPRRVAPVMGLYSAALMGGGALGAQIAPVIADLSGSWQEGLAWWALPVMAALGLAWRALPGPAGPAPATHATHRPARQLLRRRRTWMLMVCFGVMNGGYASLVAWLAPFYQQHGWSVARSGSLVAVMAIAQAAAALLLPTLAAARQDRRAWMAAALAMQAAGFAGLALWSEWSPYAWAAIGGAGLGGCFALYLVVALDHLPDPESAGALSALMQGGGFLLASLAPWITAALHSRTGDFMAGWWYHLGCVAFVAALTLRLNPARYAVSMTGAPSMAR</sequence>
<evidence type="ECO:0000259" key="5">
    <source>
        <dbReference type="PROSITE" id="PS50850"/>
    </source>
</evidence>
<dbReference type="InterPro" id="IPR020846">
    <property type="entry name" value="MFS_dom"/>
</dbReference>
<feature type="transmembrane region" description="Helical" evidence="4">
    <location>
        <begin position="141"/>
        <end position="162"/>
    </location>
</feature>
<dbReference type="Pfam" id="PF07690">
    <property type="entry name" value="MFS_1"/>
    <property type="match status" value="1"/>
</dbReference>
<keyword evidence="1 4" id="KW-0812">Transmembrane</keyword>
<feature type="transmembrane region" description="Helical" evidence="4">
    <location>
        <begin position="341"/>
        <end position="361"/>
    </location>
</feature>
<accession>A0ABM8X1W2</accession>
<feature type="transmembrane region" description="Helical" evidence="4">
    <location>
        <begin position="254"/>
        <end position="275"/>
    </location>
</feature>
<feature type="transmembrane region" description="Helical" evidence="4">
    <location>
        <begin position="52"/>
        <end position="71"/>
    </location>
</feature>
<evidence type="ECO:0000256" key="3">
    <source>
        <dbReference type="ARBA" id="ARBA00023136"/>
    </source>
</evidence>
<feature type="transmembrane region" description="Helical" evidence="4">
    <location>
        <begin position="15"/>
        <end position="32"/>
    </location>
</feature>
<dbReference type="PANTHER" id="PTHR23523:SF1">
    <property type="entry name" value="CYANATE TRANSPORT PROTEIN CYNX"/>
    <property type="match status" value="1"/>
</dbReference>